<dbReference type="InterPro" id="IPR033653">
    <property type="entry name" value="NTP-PPase_DR2231-like"/>
</dbReference>
<dbReference type="CDD" id="cd11530">
    <property type="entry name" value="NTP-PPase_DR2231_like"/>
    <property type="match status" value="1"/>
</dbReference>
<dbReference type="GO" id="GO:0016747">
    <property type="term" value="F:acyltransferase activity, transferring groups other than amino-acyl groups"/>
    <property type="evidence" value="ECO:0007669"/>
    <property type="project" value="InterPro"/>
</dbReference>
<dbReference type="OrthoDB" id="9795188at2"/>
<dbReference type="PANTHER" id="PTHR43792">
    <property type="entry name" value="GNAT FAMILY, PUTATIVE (AFU_ORTHOLOGUE AFUA_3G00765)-RELATED-RELATED"/>
    <property type="match status" value="1"/>
</dbReference>
<evidence type="ECO:0000256" key="1">
    <source>
        <dbReference type="ARBA" id="ARBA00022679"/>
    </source>
</evidence>
<dbReference type="RefSeq" id="WP_124867434.1">
    <property type="nucleotide sequence ID" value="NZ_RQZF01000001.1"/>
</dbReference>
<name>A0A3P1SGH2_9ACTO</name>
<evidence type="ECO:0000256" key="3">
    <source>
        <dbReference type="ARBA" id="ARBA00038502"/>
    </source>
</evidence>
<evidence type="ECO:0000259" key="5">
    <source>
        <dbReference type="PROSITE" id="PS51186"/>
    </source>
</evidence>
<accession>A0A3P1SGH2</accession>
<dbReference type="SUPFAM" id="SSF55729">
    <property type="entry name" value="Acyl-CoA N-acyltransferases (Nat)"/>
    <property type="match status" value="1"/>
</dbReference>
<feature type="domain" description="N-acetyltransferase" evidence="5">
    <location>
        <begin position="20"/>
        <end position="182"/>
    </location>
</feature>
<comment type="caution">
    <text evidence="6">The sequence shown here is derived from an EMBL/GenBank/DDBJ whole genome shotgun (WGS) entry which is preliminary data.</text>
</comment>
<feature type="compositionally biased region" description="Low complexity" evidence="4">
    <location>
        <begin position="195"/>
        <end position="204"/>
    </location>
</feature>
<reference evidence="6 7" key="1">
    <citation type="submission" date="2018-11" db="EMBL/GenBank/DDBJ databases">
        <title>Genomes From Bacteria Associated with the Canine Oral Cavity: a Test Case for Automated Genome-Based Taxonomic Assignment.</title>
        <authorList>
            <person name="Coil D.A."/>
            <person name="Jospin G."/>
            <person name="Darling A.E."/>
            <person name="Wallis C."/>
            <person name="Davis I.J."/>
            <person name="Harris S."/>
            <person name="Eisen J.A."/>
            <person name="Holcombe L.J."/>
            <person name="O'Flynn C."/>
        </authorList>
    </citation>
    <scope>NUCLEOTIDE SEQUENCE [LARGE SCALE GENOMIC DNA]</scope>
    <source>
        <strain evidence="6 7">OH770</strain>
    </source>
</reference>
<protein>
    <submittedName>
        <fullName evidence="6">GNAT family N-acetyltransferase</fullName>
    </submittedName>
</protein>
<comment type="similarity">
    <text evidence="3">Belongs to the acetyltransferase family. RimJ subfamily.</text>
</comment>
<dbReference type="InterPro" id="IPR021130">
    <property type="entry name" value="PRib-ATP_PPHydrolase-like"/>
</dbReference>
<dbReference type="EMBL" id="RQZF01000001">
    <property type="protein sequence ID" value="RRC96144.1"/>
    <property type="molecule type" value="Genomic_DNA"/>
</dbReference>
<evidence type="ECO:0000256" key="2">
    <source>
        <dbReference type="ARBA" id="ARBA00023315"/>
    </source>
</evidence>
<evidence type="ECO:0000256" key="4">
    <source>
        <dbReference type="SAM" id="MobiDB-lite"/>
    </source>
</evidence>
<dbReference type="PANTHER" id="PTHR43792:SF8">
    <property type="entry name" value="[RIBOSOMAL PROTEIN US5]-ALANINE N-ACETYLTRANSFERASE"/>
    <property type="match status" value="1"/>
</dbReference>
<keyword evidence="7" id="KW-1185">Reference proteome</keyword>
<organism evidence="6 7">
    <name type="scientific">Schaalia canis</name>
    <dbReference type="NCBI Taxonomy" id="100469"/>
    <lineage>
        <taxon>Bacteria</taxon>
        <taxon>Bacillati</taxon>
        <taxon>Actinomycetota</taxon>
        <taxon>Actinomycetes</taxon>
        <taxon>Actinomycetales</taxon>
        <taxon>Actinomycetaceae</taxon>
        <taxon>Schaalia</taxon>
    </lineage>
</organism>
<dbReference type="AlphaFoldDB" id="A0A3P1SGH2"/>
<proteinExistence type="inferred from homology"/>
<dbReference type="Pfam" id="PF13302">
    <property type="entry name" value="Acetyltransf_3"/>
    <property type="match status" value="1"/>
</dbReference>
<evidence type="ECO:0000313" key="6">
    <source>
        <dbReference type="EMBL" id="RRC96144.1"/>
    </source>
</evidence>
<dbReference type="InterPro" id="IPR023292">
    <property type="entry name" value="NTP_PyroPHydrolase-like_dom_sf"/>
</dbReference>
<sequence>MSRNGQVDALEPRTLIGERIILAPLTLDDVTDMHHHAQDPEIPRWTTVPNPYTRDMAEEWIKGAVQATTWDKGEPIWAIRQSGAGTFMGLFSLFRAGDRAHEVAYWIGKEFRGQGYVTEAVNLVADWAFRDLHAGRILWRAKVGNWPSWKIAWQCGFKREGVWRGVTMGNEVTDQWAASLLPGDTRSPRTPWDGPGPAAGQGPALDPSQPGELVAQFHRTYSMPDRLAAGETPTVDYERLNMRMGLIGEEFAELMGAVYGPQARAITEEAFARGVASDEGSRDVVEAADALADMIYVIYGMALESGINLDAVLAEVQASNLSKLMPDGSVKLREDGKVLKGPDFFPPNVARALGLDK</sequence>
<feature type="region of interest" description="Disordered" evidence="4">
    <location>
        <begin position="183"/>
        <end position="209"/>
    </location>
</feature>
<dbReference type="InterPro" id="IPR016181">
    <property type="entry name" value="Acyl_CoA_acyltransferase"/>
</dbReference>
<keyword evidence="2" id="KW-0012">Acyltransferase</keyword>
<dbReference type="PROSITE" id="PS51186">
    <property type="entry name" value="GNAT"/>
    <property type="match status" value="1"/>
</dbReference>
<gene>
    <name evidence="6" type="ORF">EII11_00240</name>
</gene>
<dbReference type="InterPro" id="IPR000182">
    <property type="entry name" value="GNAT_dom"/>
</dbReference>
<dbReference type="Gene3D" id="1.10.3420.10">
    <property type="entry name" value="putative ntp pyrophosphohydrolase like domain"/>
    <property type="match status" value="1"/>
</dbReference>
<dbReference type="InterPro" id="IPR051531">
    <property type="entry name" value="N-acetyltransferase"/>
</dbReference>
<dbReference type="Gene3D" id="3.40.630.30">
    <property type="match status" value="1"/>
</dbReference>
<dbReference type="Proteomes" id="UP000280444">
    <property type="component" value="Unassembled WGS sequence"/>
</dbReference>
<keyword evidence="1 6" id="KW-0808">Transferase</keyword>
<evidence type="ECO:0000313" key="7">
    <source>
        <dbReference type="Proteomes" id="UP000280444"/>
    </source>
</evidence>
<dbReference type="Pfam" id="PF01503">
    <property type="entry name" value="PRA-PH"/>
    <property type="match status" value="1"/>
</dbReference>